<protein>
    <submittedName>
        <fullName evidence="2">NAD-dependent dehydratase</fullName>
    </submittedName>
</protein>
<dbReference type="RefSeq" id="WP_095668631.1">
    <property type="nucleotide sequence ID" value="NZ_NRSS01000003.1"/>
</dbReference>
<proteinExistence type="predicted"/>
<feature type="domain" description="NAD-dependent epimerase/dehydratase" evidence="1">
    <location>
        <begin position="6"/>
        <end position="229"/>
    </location>
</feature>
<keyword evidence="3" id="KW-1185">Reference proteome</keyword>
<dbReference type="Gene3D" id="3.40.50.720">
    <property type="entry name" value="NAD(P)-binding Rossmann-like Domain"/>
    <property type="match status" value="1"/>
</dbReference>
<gene>
    <name evidence="2" type="ORF">CKQ80_22480</name>
</gene>
<evidence type="ECO:0000313" key="2">
    <source>
        <dbReference type="EMBL" id="PAW57949.1"/>
    </source>
</evidence>
<dbReference type="AlphaFoldDB" id="A0A2A2PQN9"/>
<dbReference type="CDD" id="cd05232">
    <property type="entry name" value="UDP_G4E_4_SDR_e"/>
    <property type="match status" value="1"/>
</dbReference>
<sequence length="320" mass="34818">MAAPKVLVTGANGFVGEAAVFKLLVSRDFQPIAAVRGVSRLQGLCPVVKFDLAKPDLQPNLGDIDVVIHAAARVHIMNDDAAQTVEQFRKVNVEGTLRLARNAAASGVRRFIFISSIKVNGEWTAPGKPFSADDLPNPLDPYGISKCEAEKALKELSHETGMDVVIIRPPLVYGPGVKANFKNMLKWLAKGVPLPLGAVNNKRSLVAVDNLVSLIITCIDHPGARNQIFLAGDGVDLSTSELLRRLSQSIDKPSRLIPVPQRILQCAARIAGKKGIADRLFGSLQIDIKKNKELLGWVPPADVDEALRRTVEYYQENEIK</sequence>
<dbReference type="InterPro" id="IPR036291">
    <property type="entry name" value="NAD(P)-bd_dom_sf"/>
</dbReference>
<dbReference type="Proteomes" id="UP000217830">
    <property type="component" value="Unassembled WGS sequence"/>
</dbReference>
<dbReference type="InterPro" id="IPR001509">
    <property type="entry name" value="Epimerase_deHydtase"/>
</dbReference>
<dbReference type="PANTHER" id="PTHR43245">
    <property type="entry name" value="BIFUNCTIONAL POLYMYXIN RESISTANCE PROTEIN ARNA"/>
    <property type="match status" value="1"/>
</dbReference>
<name>A0A2A2PQN9_9PSED</name>
<dbReference type="PANTHER" id="PTHR43245:SF58">
    <property type="entry name" value="BLL5923 PROTEIN"/>
    <property type="match status" value="1"/>
</dbReference>
<dbReference type="SUPFAM" id="SSF51735">
    <property type="entry name" value="NAD(P)-binding Rossmann-fold domains"/>
    <property type="match status" value="1"/>
</dbReference>
<dbReference type="EMBL" id="NRST01000001">
    <property type="protein sequence ID" value="PAW57949.1"/>
    <property type="molecule type" value="Genomic_DNA"/>
</dbReference>
<evidence type="ECO:0000259" key="1">
    <source>
        <dbReference type="Pfam" id="PF01370"/>
    </source>
</evidence>
<accession>A0A2A2PQN9</accession>
<reference evidence="2 3" key="1">
    <citation type="submission" date="2017-08" db="EMBL/GenBank/DDBJ databases">
        <title>Draft Genome Sequence of Pseudomonas moraviensis TYU6, isolated from Taxus cuspidata by using PacBio Single-Molecule Real-Time Technology.</title>
        <authorList>
            <person name="Baek K.-H."/>
            <person name="Mishra A.K."/>
        </authorList>
    </citation>
    <scope>NUCLEOTIDE SEQUENCE [LARGE SCALE GENOMIC DNA]</scope>
    <source>
        <strain evidence="2 3">TYU6</strain>
    </source>
</reference>
<comment type="caution">
    <text evidence="2">The sequence shown here is derived from an EMBL/GenBank/DDBJ whole genome shotgun (WGS) entry which is preliminary data.</text>
</comment>
<evidence type="ECO:0000313" key="3">
    <source>
        <dbReference type="Proteomes" id="UP000217830"/>
    </source>
</evidence>
<dbReference type="Pfam" id="PF01370">
    <property type="entry name" value="Epimerase"/>
    <property type="match status" value="1"/>
</dbReference>
<organism evidence="2 3">
    <name type="scientific">Pseudomonas moraviensis</name>
    <dbReference type="NCBI Taxonomy" id="321662"/>
    <lineage>
        <taxon>Bacteria</taxon>
        <taxon>Pseudomonadati</taxon>
        <taxon>Pseudomonadota</taxon>
        <taxon>Gammaproteobacteria</taxon>
        <taxon>Pseudomonadales</taxon>
        <taxon>Pseudomonadaceae</taxon>
        <taxon>Pseudomonas</taxon>
    </lineage>
</organism>
<dbReference type="InterPro" id="IPR050177">
    <property type="entry name" value="Lipid_A_modif_metabolic_enz"/>
</dbReference>